<dbReference type="FunFam" id="3.30.1490.20:FF:000020">
    <property type="entry name" value="Protein lysine acetyltransferase"/>
    <property type="match status" value="1"/>
</dbReference>
<keyword evidence="3" id="KW-0067">ATP-binding</keyword>
<evidence type="ECO:0000256" key="2">
    <source>
        <dbReference type="ARBA" id="ARBA00022741"/>
    </source>
</evidence>
<dbReference type="PANTHER" id="PTHR43334">
    <property type="entry name" value="ACETATE--COA LIGASE [ADP-FORMING]"/>
    <property type="match status" value="1"/>
</dbReference>
<dbReference type="AlphaFoldDB" id="A0A2G9ZJU1"/>
<name>A0A2G9ZJU1_9BACT</name>
<gene>
    <name evidence="6" type="ORF">COX22_04685</name>
</gene>
<proteinExistence type="inferred from homology"/>
<evidence type="ECO:0000313" key="7">
    <source>
        <dbReference type="Proteomes" id="UP000230729"/>
    </source>
</evidence>
<dbReference type="InterPro" id="IPR051538">
    <property type="entry name" value="Acyl-CoA_Synth/Transferase"/>
</dbReference>
<dbReference type="GO" id="GO:0005524">
    <property type="term" value="F:ATP binding"/>
    <property type="evidence" value="ECO:0007669"/>
    <property type="project" value="UniProtKB-KW"/>
</dbReference>
<dbReference type="InterPro" id="IPR036291">
    <property type="entry name" value="NAD(P)-bd_dom_sf"/>
</dbReference>
<dbReference type="Pfam" id="PF00583">
    <property type="entry name" value="Acetyltransf_1"/>
    <property type="match status" value="1"/>
</dbReference>
<dbReference type="PANTHER" id="PTHR43334:SF1">
    <property type="entry name" value="3-HYDROXYPROPIONATE--COA LIGASE [ADP-FORMING]"/>
    <property type="match status" value="1"/>
</dbReference>
<sequence length="887" mass="97189">MKNLEKIFNPKTIAVVGASDNEKTVGHALINNLLNSDFSGTVYPVNIKRKSVHSVKAYNKVSEIPDKIDLVLIATPALTVPEIVADCGQAGVAGCLIISAGFKEIGRVGEQRAQTVLSLAKKYRLRLIGPNCLGFIRPQLHLNASFAGRMALPGKLAFISQSGALCTAILDWSLKNNVGFSHFVSIGEMLDVGFADLIDYFGQDPEISSILIYMESLSAARRFMSAARAVARGKPIIVLKVGRSPAGAKAAQSHTGSLAGDDAIFDAAFERAGVVRVNTVLDLFHTAKALAMQPRPAGHRLAVVTNAGGPGVIATDALIYSGGQVPVLDEKTIRGLDKTMPANWSRSNPVDILGDADHRRYETAMQAVIKDDNVDAVLAILTPQAMTDPAAIARSLVKVGRKSKKTILASWMGGDTVAEGRTILEKGNIPIYRTPEDAISCFSHLCRYSENLALLYETPATIPHAFKPQTEKNEQLIAAVAGSGREIFTEAEAKKFLANYEIPVVRHKIANSASQAAVAAAALGWPVAMKILSPDILHKTDIGGVALNINSQEEARSAYERIIANVKKSLPRAQIHGVFIEPMVKKRYEILIGAKKDRLFGPAIIFGLGGVAVEIFKDTKVGLPPLNMSLAMRLIEKTKIYRLLKGYRGMPGVDLSAVQFLLYKFAYLLIDFPEIKEIDINPFAVDENGGIVLDAKIILDKKSIGRQSPPYSHLVISPYPKEYIKEIKMKNGQAALLRPVRPEDEALEAEMFSHFSARTQRQRFFRLIKEISHDLLVRYTQIDYDREMAIVAEIEEAGRKKMAGVARLIADPNSDSAEFAVVVADPWQFQGLGKKFTDFILAIARQKGIKMVWAKFYRDNKSMQAIFQKRNFRFRGQGKTTTAELDL</sequence>
<dbReference type="InterPro" id="IPR013815">
    <property type="entry name" value="ATP_grasp_subdomain_1"/>
</dbReference>
<accession>A0A2G9ZJU1</accession>
<dbReference type="PROSITE" id="PS51186">
    <property type="entry name" value="GNAT"/>
    <property type="match status" value="1"/>
</dbReference>
<dbReference type="Pfam" id="PF13549">
    <property type="entry name" value="ATP-grasp_5"/>
    <property type="match status" value="1"/>
</dbReference>
<dbReference type="Gene3D" id="3.40.50.720">
    <property type="entry name" value="NAD(P)-binding Rossmann-like Domain"/>
    <property type="match status" value="1"/>
</dbReference>
<evidence type="ECO:0000256" key="4">
    <source>
        <dbReference type="ARBA" id="ARBA00060888"/>
    </source>
</evidence>
<dbReference type="InterPro" id="IPR016181">
    <property type="entry name" value="Acyl_CoA_acyltransferase"/>
</dbReference>
<evidence type="ECO:0000259" key="5">
    <source>
        <dbReference type="PROSITE" id="PS51186"/>
    </source>
</evidence>
<reference evidence="6 7" key="1">
    <citation type="submission" date="2017-09" db="EMBL/GenBank/DDBJ databases">
        <title>Depth-based differentiation of microbial function through sediment-hosted aquifers and enrichment of novel symbionts in the deep terrestrial subsurface.</title>
        <authorList>
            <person name="Probst A.J."/>
            <person name="Ladd B."/>
            <person name="Jarett J.K."/>
            <person name="Geller-Mcgrath D.E."/>
            <person name="Sieber C.M."/>
            <person name="Emerson J.B."/>
            <person name="Anantharaman K."/>
            <person name="Thomas B.C."/>
            <person name="Malmstrom R."/>
            <person name="Stieglmeier M."/>
            <person name="Klingl A."/>
            <person name="Woyke T."/>
            <person name="Ryan C.M."/>
            <person name="Banfield J.F."/>
        </authorList>
    </citation>
    <scope>NUCLEOTIDE SEQUENCE [LARGE SCALE GENOMIC DNA]</scope>
    <source>
        <strain evidence="6">CG23_combo_of_CG06-09_8_20_14_all_49_15</strain>
    </source>
</reference>
<dbReference type="Pfam" id="PF13380">
    <property type="entry name" value="CoA_binding_2"/>
    <property type="match status" value="1"/>
</dbReference>
<dbReference type="Pfam" id="PF13607">
    <property type="entry name" value="Succ_CoA_lig"/>
    <property type="match status" value="1"/>
</dbReference>
<dbReference type="EMBL" id="PCSD01000111">
    <property type="protein sequence ID" value="PIP33371.1"/>
    <property type="molecule type" value="Genomic_DNA"/>
</dbReference>
<comment type="similarity">
    <text evidence="4">In the N-terminal section; belongs to the acetate CoA ligase alpha subunit family.</text>
</comment>
<dbReference type="Proteomes" id="UP000230729">
    <property type="component" value="Unassembled WGS sequence"/>
</dbReference>
<keyword evidence="1" id="KW-0436">Ligase</keyword>
<dbReference type="InterPro" id="IPR043938">
    <property type="entry name" value="Ligase_CoA_dom"/>
</dbReference>
<dbReference type="InterPro" id="IPR003781">
    <property type="entry name" value="CoA-bd"/>
</dbReference>
<protein>
    <submittedName>
        <fullName evidence="6">Acetyl CoA synthetase subunit alpha</fullName>
    </submittedName>
</protein>
<dbReference type="InterPro" id="IPR032875">
    <property type="entry name" value="Succ_CoA_lig_flav_dom"/>
</dbReference>
<dbReference type="Pfam" id="PF19045">
    <property type="entry name" value="Ligase_CoA_2"/>
    <property type="match status" value="1"/>
</dbReference>
<dbReference type="Gene3D" id="3.30.470.20">
    <property type="entry name" value="ATP-grasp fold, B domain"/>
    <property type="match status" value="1"/>
</dbReference>
<dbReference type="SUPFAM" id="SSF55729">
    <property type="entry name" value="Acyl-CoA N-acyltransferases (Nat)"/>
    <property type="match status" value="1"/>
</dbReference>
<evidence type="ECO:0000313" key="6">
    <source>
        <dbReference type="EMBL" id="PIP33371.1"/>
    </source>
</evidence>
<comment type="caution">
    <text evidence="6">The sequence shown here is derived from an EMBL/GenBank/DDBJ whole genome shotgun (WGS) entry which is preliminary data.</text>
</comment>
<evidence type="ECO:0000256" key="3">
    <source>
        <dbReference type="ARBA" id="ARBA00022840"/>
    </source>
</evidence>
<dbReference type="GO" id="GO:0043758">
    <property type="term" value="F:acetate-CoA ligase (ADP-forming) activity"/>
    <property type="evidence" value="ECO:0007669"/>
    <property type="project" value="InterPro"/>
</dbReference>
<dbReference type="SUPFAM" id="SSF51735">
    <property type="entry name" value="NAD(P)-binding Rossmann-fold domains"/>
    <property type="match status" value="1"/>
</dbReference>
<feature type="domain" description="N-acetyltransferase" evidence="5">
    <location>
        <begin position="735"/>
        <end position="887"/>
    </location>
</feature>
<dbReference type="Gene3D" id="3.40.630.30">
    <property type="match status" value="1"/>
</dbReference>
<dbReference type="Gene3D" id="3.40.50.261">
    <property type="entry name" value="Succinyl-CoA synthetase domains"/>
    <property type="match status" value="2"/>
</dbReference>
<dbReference type="Gene3D" id="3.30.1490.20">
    <property type="entry name" value="ATP-grasp fold, A domain"/>
    <property type="match status" value="1"/>
</dbReference>
<dbReference type="SUPFAM" id="SSF56059">
    <property type="entry name" value="Glutathione synthetase ATP-binding domain-like"/>
    <property type="match status" value="1"/>
</dbReference>
<dbReference type="SMART" id="SM00881">
    <property type="entry name" value="CoA_binding"/>
    <property type="match status" value="1"/>
</dbReference>
<evidence type="ECO:0000256" key="1">
    <source>
        <dbReference type="ARBA" id="ARBA00022598"/>
    </source>
</evidence>
<dbReference type="InterPro" id="IPR016102">
    <property type="entry name" value="Succinyl-CoA_synth-like"/>
</dbReference>
<dbReference type="SUPFAM" id="SSF52210">
    <property type="entry name" value="Succinyl-CoA synthetase domains"/>
    <property type="match status" value="2"/>
</dbReference>
<keyword evidence="2" id="KW-0547">Nucleotide-binding</keyword>
<organism evidence="6 7">
    <name type="scientific">Candidatus Falkowbacteria bacterium CG23_combo_of_CG06-09_8_20_14_all_49_15</name>
    <dbReference type="NCBI Taxonomy" id="1974572"/>
    <lineage>
        <taxon>Bacteria</taxon>
        <taxon>Candidatus Falkowiibacteriota</taxon>
    </lineage>
</organism>
<dbReference type="GO" id="GO:0016747">
    <property type="term" value="F:acyltransferase activity, transferring groups other than amino-acyl groups"/>
    <property type="evidence" value="ECO:0007669"/>
    <property type="project" value="InterPro"/>
</dbReference>
<dbReference type="InterPro" id="IPR000182">
    <property type="entry name" value="GNAT_dom"/>
</dbReference>